<reference evidence="1 2" key="1">
    <citation type="submission" date="2015-09" db="EMBL/GenBank/DDBJ databases">
        <title>Draft genome of the parasitic nematode Teladorsagia circumcincta isolate WARC Sus (inbred).</title>
        <authorList>
            <person name="Mitreva M."/>
        </authorList>
    </citation>
    <scope>NUCLEOTIDE SEQUENCE [LARGE SCALE GENOMIC DNA]</scope>
    <source>
        <strain evidence="1 2">S</strain>
    </source>
</reference>
<accession>A0A2G9UEW4</accession>
<dbReference type="EMBL" id="KZ346932">
    <property type="protein sequence ID" value="PIO68777.1"/>
    <property type="molecule type" value="Genomic_DNA"/>
</dbReference>
<evidence type="ECO:0000313" key="1">
    <source>
        <dbReference type="EMBL" id="PIO68777.1"/>
    </source>
</evidence>
<protein>
    <submittedName>
        <fullName evidence="1">Uncharacterized protein</fullName>
    </submittedName>
</protein>
<evidence type="ECO:0000313" key="2">
    <source>
        <dbReference type="Proteomes" id="UP000230423"/>
    </source>
</evidence>
<organism evidence="1 2">
    <name type="scientific">Teladorsagia circumcincta</name>
    <name type="common">Brown stomach worm</name>
    <name type="synonym">Ostertagia circumcincta</name>
    <dbReference type="NCBI Taxonomy" id="45464"/>
    <lineage>
        <taxon>Eukaryota</taxon>
        <taxon>Metazoa</taxon>
        <taxon>Ecdysozoa</taxon>
        <taxon>Nematoda</taxon>
        <taxon>Chromadorea</taxon>
        <taxon>Rhabditida</taxon>
        <taxon>Rhabditina</taxon>
        <taxon>Rhabditomorpha</taxon>
        <taxon>Strongyloidea</taxon>
        <taxon>Trichostrongylidae</taxon>
        <taxon>Teladorsagia</taxon>
    </lineage>
</organism>
<proteinExistence type="predicted"/>
<keyword evidence="2" id="KW-1185">Reference proteome</keyword>
<dbReference type="OrthoDB" id="5896237at2759"/>
<dbReference type="Proteomes" id="UP000230423">
    <property type="component" value="Unassembled WGS sequence"/>
</dbReference>
<name>A0A2G9UEW4_TELCI</name>
<dbReference type="AlphaFoldDB" id="A0A2G9UEW4"/>
<gene>
    <name evidence="1" type="ORF">TELCIR_09421</name>
</gene>
<sequence length="160" mass="18004">MLLKGDSYLSCNITKQQDLLLYHISLGPNLNIVVATCESACLVGNSTVNKRVEVEDDTVCRFSIHFYGHECVSDPVITYDTVKEMDSFSMDILGHQCAFPQSTAVCICSGDYCNDDKHSREILAKQFARTESREVQELILCFLTNGDDAYGLYQKFIVHE</sequence>